<dbReference type="SMART" id="SM00558">
    <property type="entry name" value="JmjC"/>
    <property type="match status" value="1"/>
</dbReference>
<dbReference type="EMBL" id="KL198010">
    <property type="protein sequence ID" value="KDQ26107.1"/>
    <property type="molecule type" value="Genomic_DNA"/>
</dbReference>
<sequence>MELDSDREDYLNIEENVYTLQDVDCITFVEKYAHPLSSCLECHKGDQDLCRFKNFRRIALSAARVGADLLGGRYTHWKKADSTTPDFLYAKSFTPRISRQDVNYLKASIARVLLPEVKRSSQALNSYQGPVIPMSRSAHYKDICDICDWPLDLVSWICKTCGSFSCLQCPRMTGGCCAADNVLASAMEPEELRDFERQLLDFSLLPVVLPRSHDGKDPGLDSILENAIDPIKRVVPTLHGQCSLGEFNSFWSMGVPLVVKLGGDLQCDWSPISLATLFGSDKCTVVDCEDRGYKEECLVDEFLRVKLPRRQGRILKLKDYPPDTTLKLKSSDLGRDFNSAVPVCEYCSDSGPLNIANYFPINYSCMPDLGPKIYAAMASRQDRRQHGSTRLHMDISDAVNIMANIDGEARWEIFTAEDTKLLGSFIKSRFKKLKKCRAGDSVNAYHVYLTPDHLEVLRVNYKIVPFTFHQSFRDVVYIPAGCAHQVSNITPCVKVAMDFLSPQSLERCFEVDRMFRSCSQATDTLELYNLLIHSWMALTFYETIYCEAQAPILPRLPSVPRIGVTTHAAMATGTVPEPCQSMSAQHDADNEHGVPPMESLCFGEVHSDTTLEDIQPTADTPADQQCRTCPADIANENVPPAMPIPATVALPGLSQPMFTVAPTFTAIFRTSVLGKRKERTCVTCQQKYPDCPGAVLRKRCPFFGT</sequence>
<reference evidence="6" key="1">
    <citation type="journal article" date="2014" name="Proc. Natl. Acad. Sci. U.S.A.">
        <title>Extensive sampling of basidiomycete genomes demonstrates inadequacy of the white-rot/brown-rot paradigm for wood decay fungi.</title>
        <authorList>
            <person name="Riley R."/>
            <person name="Salamov A.A."/>
            <person name="Brown D.W."/>
            <person name="Nagy L.G."/>
            <person name="Floudas D."/>
            <person name="Held B.W."/>
            <person name="Levasseur A."/>
            <person name="Lombard V."/>
            <person name="Morin E."/>
            <person name="Otillar R."/>
            <person name="Lindquist E.A."/>
            <person name="Sun H."/>
            <person name="LaButti K.M."/>
            <person name="Schmutz J."/>
            <person name="Jabbour D."/>
            <person name="Luo H."/>
            <person name="Baker S.E."/>
            <person name="Pisabarro A.G."/>
            <person name="Walton J.D."/>
            <person name="Blanchette R.A."/>
            <person name="Henrissat B."/>
            <person name="Martin F."/>
            <person name="Cullen D."/>
            <person name="Hibbett D.S."/>
            <person name="Grigoriev I.V."/>
        </authorList>
    </citation>
    <scope>NUCLEOTIDE SEQUENCE [LARGE SCALE GENOMIC DNA]</scope>
    <source>
        <strain evidence="6">PC15</strain>
    </source>
</reference>
<keyword evidence="3" id="KW-0539">Nucleus</keyword>
<protein>
    <recommendedName>
        <fullName evidence="4">JmjC domain-containing protein</fullName>
    </recommendedName>
</protein>
<dbReference type="GO" id="GO:0003712">
    <property type="term" value="F:transcription coregulator activity"/>
    <property type="evidence" value="ECO:0007669"/>
    <property type="project" value="TreeGrafter"/>
</dbReference>
<dbReference type="GO" id="GO:0031490">
    <property type="term" value="F:chromatin DNA binding"/>
    <property type="evidence" value="ECO:0007669"/>
    <property type="project" value="TreeGrafter"/>
</dbReference>
<keyword evidence="2" id="KW-0479">Metal-binding</keyword>
<evidence type="ECO:0000259" key="4">
    <source>
        <dbReference type="PROSITE" id="PS51184"/>
    </source>
</evidence>
<dbReference type="PANTHER" id="PTHR12549">
    <property type="entry name" value="JMJC DOMAIN-CONTAINING HISTONE DEMETHYLATION PROTEIN"/>
    <property type="match status" value="1"/>
</dbReference>
<dbReference type="SUPFAM" id="SSF51197">
    <property type="entry name" value="Clavaminate synthase-like"/>
    <property type="match status" value="1"/>
</dbReference>
<name>A0A067NPT0_PLEO1</name>
<dbReference type="GO" id="GO:0000785">
    <property type="term" value="C:chromatin"/>
    <property type="evidence" value="ECO:0007669"/>
    <property type="project" value="TreeGrafter"/>
</dbReference>
<dbReference type="Pfam" id="PF02373">
    <property type="entry name" value="JmjC"/>
    <property type="match status" value="1"/>
</dbReference>
<dbReference type="OrthoDB" id="1667110at2759"/>
<dbReference type="PANTHER" id="PTHR12549:SF38">
    <property type="entry name" value="JMJC DOMAIN-CONTAINING HISTONE DEMETHYLASE 2, ISOFORM A"/>
    <property type="match status" value="1"/>
</dbReference>
<dbReference type="GO" id="GO:0000118">
    <property type="term" value="C:histone deacetylase complex"/>
    <property type="evidence" value="ECO:0007669"/>
    <property type="project" value="TreeGrafter"/>
</dbReference>
<dbReference type="InterPro" id="IPR045109">
    <property type="entry name" value="LSDs-like"/>
</dbReference>
<feature type="domain" description="JmjC" evidence="4">
    <location>
        <begin position="348"/>
        <end position="516"/>
    </location>
</feature>
<dbReference type="InterPro" id="IPR003347">
    <property type="entry name" value="JmjC_dom"/>
</dbReference>
<evidence type="ECO:0000256" key="3">
    <source>
        <dbReference type="ARBA" id="ARBA00023242"/>
    </source>
</evidence>
<dbReference type="GO" id="GO:0046872">
    <property type="term" value="F:metal ion binding"/>
    <property type="evidence" value="ECO:0007669"/>
    <property type="project" value="UniProtKB-KW"/>
</dbReference>
<dbReference type="AlphaFoldDB" id="A0A067NPT0"/>
<evidence type="ECO:0000313" key="5">
    <source>
        <dbReference type="EMBL" id="KDQ26107.1"/>
    </source>
</evidence>
<dbReference type="InParanoid" id="A0A067NPT0"/>
<dbReference type="GO" id="GO:0032454">
    <property type="term" value="F:histone H3K9 demethylase activity"/>
    <property type="evidence" value="ECO:0007669"/>
    <property type="project" value="InterPro"/>
</dbReference>
<organism evidence="5 6">
    <name type="scientific">Pleurotus ostreatus (strain PC15)</name>
    <name type="common">Oyster mushroom</name>
    <dbReference type="NCBI Taxonomy" id="1137138"/>
    <lineage>
        <taxon>Eukaryota</taxon>
        <taxon>Fungi</taxon>
        <taxon>Dikarya</taxon>
        <taxon>Basidiomycota</taxon>
        <taxon>Agaricomycotina</taxon>
        <taxon>Agaricomycetes</taxon>
        <taxon>Agaricomycetidae</taxon>
        <taxon>Agaricales</taxon>
        <taxon>Pleurotineae</taxon>
        <taxon>Pleurotaceae</taxon>
        <taxon>Pleurotus</taxon>
    </lineage>
</organism>
<proteinExistence type="predicted"/>
<evidence type="ECO:0000256" key="1">
    <source>
        <dbReference type="ARBA" id="ARBA00004123"/>
    </source>
</evidence>
<dbReference type="Gene3D" id="2.60.120.650">
    <property type="entry name" value="Cupin"/>
    <property type="match status" value="1"/>
</dbReference>
<comment type="subcellular location">
    <subcellularLocation>
        <location evidence="1">Nucleus</location>
    </subcellularLocation>
</comment>
<evidence type="ECO:0000313" key="6">
    <source>
        <dbReference type="Proteomes" id="UP000027073"/>
    </source>
</evidence>
<dbReference type="Proteomes" id="UP000027073">
    <property type="component" value="Unassembled WGS sequence"/>
</dbReference>
<dbReference type="HOGENOM" id="CLU_404957_0_0_1"/>
<dbReference type="VEuPathDB" id="FungiDB:PLEOSDRAFT_160703"/>
<evidence type="ECO:0000256" key="2">
    <source>
        <dbReference type="ARBA" id="ARBA00022723"/>
    </source>
</evidence>
<gene>
    <name evidence="5" type="ORF">PLEOSDRAFT_160703</name>
</gene>
<dbReference type="PROSITE" id="PS51184">
    <property type="entry name" value="JMJC"/>
    <property type="match status" value="1"/>
</dbReference>
<accession>A0A067NPT0</accession>
<dbReference type="GO" id="GO:0006357">
    <property type="term" value="P:regulation of transcription by RNA polymerase II"/>
    <property type="evidence" value="ECO:0007669"/>
    <property type="project" value="TreeGrafter"/>
</dbReference>